<reference evidence="1 2" key="1">
    <citation type="submission" date="2016-11" db="EMBL/GenBank/DDBJ databases">
        <authorList>
            <person name="Jaros S."/>
            <person name="Januszkiewicz K."/>
            <person name="Wedrychowicz H."/>
        </authorList>
    </citation>
    <scope>NUCLEOTIDE SEQUENCE [LARGE SCALE GENOMIC DNA]</scope>
    <source>
        <strain evidence="1 2">DSM 15929</strain>
    </source>
</reference>
<dbReference type="SUPFAM" id="SSF52540">
    <property type="entry name" value="P-loop containing nucleoside triphosphate hydrolases"/>
    <property type="match status" value="1"/>
</dbReference>
<name>A0A1M6RY30_9FIRM</name>
<keyword evidence="1" id="KW-0418">Kinase</keyword>
<keyword evidence="1" id="KW-0808">Transferase</keyword>
<dbReference type="InterPro" id="IPR027417">
    <property type="entry name" value="P-loop_NTPase"/>
</dbReference>
<dbReference type="STRING" id="1121322.SAMN02745136_02335"/>
<dbReference type="Gene3D" id="3.40.50.300">
    <property type="entry name" value="P-loop containing nucleotide triphosphate hydrolases"/>
    <property type="match status" value="1"/>
</dbReference>
<evidence type="ECO:0000313" key="2">
    <source>
        <dbReference type="Proteomes" id="UP000184386"/>
    </source>
</evidence>
<dbReference type="RefSeq" id="WP_073276023.1">
    <property type="nucleotide sequence ID" value="NZ_FRAC01000011.1"/>
</dbReference>
<sequence>MHITITGNLGSGKSTICKILEDKYGFEIYSTGKVQRELARQMNMTTLEMNQLMCSDHKYDNMIDDTTARISRENPDKNIIFDSRLAWHFVEKSFKVFLSVDLNIAAERVLKDNRGKEEQYSSVEEAKEKLFQRAQTENLRYKDIYNLDYFNFSNYNLVVESTYASPELIASVIMKEAKDYYGLVADNHGDMVKVSRILLSPKSLYKEEVNKEEANTLKSKIVEYEKIKGLPDVRIAAQKDGDNYQVLSGMNEVKAAKEADVPFLLTALDIH</sequence>
<protein>
    <submittedName>
        <fullName evidence="1">Cytidylate kinase, putative</fullName>
    </submittedName>
</protein>
<proteinExistence type="predicted"/>
<evidence type="ECO:0000313" key="1">
    <source>
        <dbReference type="EMBL" id="SHK37356.1"/>
    </source>
</evidence>
<dbReference type="EMBL" id="FRAC01000011">
    <property type="protein sequence ID" value="SHK37356.1"/>
    <property type="molecule type" value="Genomic_DNA"/>
</dbReference>
<organism evidence="1 2">
    <name type="scientific">Anaerocolumna jejuensis DSM 15929</name>
    <dbReference type="NCBI Taxonomy" id="1121322"/>
    <lineage>
        <taxon>Bacteria</taxon>
        <taxon>Bacillati</taxon>
        <taxon>Bacillota</taxon>
        <taxon>Clostridia</taxon>
        <taxon>Lachnospirales</taxon>
        <taxon>Lachnospiraceae</taxon>
        <taxon>Anaerocolumna</taxon>
    </lineage>
</organism>
<keyword evidence="2" id="KW-1185">Reference proteome</keyword>
<gene>
    <name evidence="1" type="ORF">SAMN02745136_02335</name>
</gene>
<dbReference type="GO" id="GO:0016301">
    <property type="term" value="F:kinase activity"/>
    <property type="evidence" value="ECO:0007669"/>
    <property type="project" value="UniProtKB-KW"/>
</dbReference>
<accession>A0A1M6RY30</accession>
<dbReference type="OrthoDB" id="1100724at2"/>
<dbReference type="Pfam" id="PF13189">
    <property type="entry name" value="Cytidylate_kin2"/>
    <property type="match status" value="1"/>
</dbReference>
<dbReference type="Proteomes" id="UP000184386">
    <property type="component" value="Unassembled WGS sequence"/>
</dbReference>
<dbReference type="AlphaFoldDB" id="A0A1M6RY30"/>